<dbReference type="EMBL" id="JAARYD010000015">
    <property type="protein sequence ID" value="MBC2178441.1"/>
    <property type="molecule type" value="Genomic_DNA"/>
</dbReference>
<evidence type="ECO:0000313" key="20">
    <source>
        <dbReference type="EMBL" id="MBC2293804.1"/>
    </source>
</evidence>
<dbReference type="Proteomes" id="UP000541955">
    <property type="component" value="Unassembled WGS sequence"/>
</dbReference>
<evidence type="ECO:0000313" key="38">
    <source>
        <dbReference type="Proteomes" id="UP000550367"/>
    </source>
</evidence>
<dbReference type="Proteomes" id="UP000543379">
    <property type="component" value="Unassembled WGS sequence"/>
</dbReference>
<feature type="domain" description="NfeD-like C-terminal" evidence="1">
    <location>
        <begin position="37"/>
        <end position="84"/>
    </location>
</feature>
<reference evidence="24 25" key="2">
    <citation type="submission" date="2020-03" db="EMBL/GenBank/DDBJ databases">
        <title>Soil Listeria distribution.</title>
        <authorList>
            <person name="Liao J."/>
            <person name="Wiedmann M."/>
        </authorList>
    </citation>
    <scope>NUCLEOTIDE SEQUENCE [LARGE SCALE GENOMIC DNA]</scope>
    <source>
        <strain evidence="21 40">FSL L7-0039</strain>
        <strain evidence="20 31">FSL L7-0051</strain>
        <strain evidence="19 42">FSL L7-0054</strain>
        <strain evidence="17 39">FSL L7-0149</strain>
        <strain evidence="18 38">FSL L7-0153</strain>
        <strain evidence="15 24">FSL L7-0245</strain>
        <strain evidence="16 29">FSL L7-0259</strain>
        <strain evidence="14 25">FSL L7-0360</strain>
        <strain evidence="13 35">FSL L7-0435</strain>
        <strain evidence="11 28">FSL L7-0978</strain>
        <strain evidence="12 37">FSL L7-0990</strain>
        <strain evidence="10 36">FSL L7-1017</strain>
        <strain evidence="9 41">FSL L7-1299</strain>
        <strain evidence="8 30">FSL L7-1387</strain>
        <strain evidence="7 27">FSL L7-1547</strain>
        <strain evidence="6 33">FSL L7-1658</strain>
        <strain evidence="5 43">FSL L7-1681</strain>
        <strain evidence="3 32">FSL L7-1816</strain>
        <strain evidence="4 26">FSL L7-1833</strain>
        <strain evidence="22 34">FSL L7-1850</strain>
    </source>
</reference>
<dbReference type="Proteomes" id="UP000543005">
    <property type="component" value="Unassembled WGS sequence"/>
</dbReference>
<evidence type="ECO:0000313" key="5">
    <source>
        <dbReference type="EMBL" id="MBC1373774.1"/>
    </source>
</evidence>
<dbReference type="SUPFAM" id="SSF141322">
    <property type="entry name" value="NfeD domain-like"/>
    <property type="match status" value="1"/>
</dbReference>
<reference evidence="2 23" key="1">
    <citation type="submission" date="2014-05" db="EMBL/GenBank/DDBJ databases">
        <title>Novel Listeriaceae from food processing environments.</title>
        <authorList>
            <person name="den Bakker H.C."/>
        </authorList>
    </citation>
    <scope>NUCLEOTIDE SEQUENCE [LARGE SCALE GENOMIC DNA]</scope>
    <source>
        <strain evidence="2 23">FSL A5-0281</strain>
    </source>
</reference>
<evidence type="ECO:0000313" key="25">
    <source>
        <dbReference type="Proteomes" id="UP000529446"/>
    </source>
</evidence>
<dbReference type="Proteomes" id="UP000529446">
    <property type="component" value="Unassembled WGS sequence"/>
</dbReference>
<dbReference type="Proteomes" id="UP000546806">
    <property type="component" value="Unassembled WGS sequence"/>
</dbReference>
<dbReference type="Proteomes" id="UP000550367">
    <property type="component" value="Unassembled WGS sequence"/>
</dbReference>
<evidence type="ECO:0000313" key="7">
    <source>
        <dbReference type="EMBL" id="MBC1493464.1"/>
    </source>
</evidence>
<evidence type="ECO:0000313" key="17">
    <source>
        <dbReference type="EMBL" id="MBC2242315.1"/>
    </source>
</evidence>
<evidence type="ECO:0000259" key="1">
    <source>
        <dbReference type="Pfam" id="PF01957"/>
    </source>
</evidence>
<evidence type="ECO:0000313" key="24">
    <source>
        <dbReference type="Proteomes" id="UP000519573"/>
    </source>
</evidence>
<dbReference type="Proteomes" id="UP000519573">
    <property type="component" value="Unassembled WGS sequence"/>
</dbReference>
<evidence type="ECO:0000313" key="15">
    <source>
        <dbReference type="EMBL" id="MBC2168186.1"/>
    </source>
</evidence>
<evidence type="ECO:0000313" key="8">
    <source>
        <dbReference type="EMBL" id="MBC1563731.1"/>
    </source>
</evidence>
<dbReference type="RefSeq" id="WP_036084180.1">
    <property type="nucleotide sequence ID" value="NZ_CBCSHQ010000024.1"/>
</dbReference>
<dbReference type="EMBL" id="JAARYY010000015">
    <property type="protein sequence ID" value="MBC2245698.1"/>
    <property type="molecule type" value="Genomic_DNA"/>
</dbReference>
<dbReference type="Proteomes" id="UP000585696">
    <property type="component" value="Unassembled WGS sequence"/>
</dbReference>
<evidence type="ECO:0000313" key="34">
    <source>
        <dbReference type="Proteomes" id="UP000546244"/>
    </source>
</evidence>
<dbReference type="OrthoDB" id="9806253at2"/>
<evidence type="ECO:0000313" key="10">
    <source>
        <dbReference type="EMBL" id="MBC1780613.1"/>
    </source>
</evidence>
<evidence type="ECO:0000313" key="43">
    <source>
        <dbReference type="Proteomes" id="UP000591929"/>
    </source>
</evidence>
<dbReference type="EMBL" id="JAARMV010000010">
    <property type="protein sequence ID" value="MBC2373807.1"/>
    <property type="molecule type" value="Genomic_DNA"/>
</dbReference>
<evidence type="ECO:0000313" key="21">
    <source>
        <dbReference type="EMBL" id="MBC2312499.1"/>
    </source>
</evidence>
<evidence type="ECO:0000313" key="33">
    <source>
        <dbReference type="Proteomes" id="UP000544413"/>
    </source>
</evidence>
<evidence type="ECO:0000313" key="40">
    <source>
        <dbReference type="Proteomes" id="UP000565628"/>
    </source>
</evidence>
<dbReference type="EMBL" id="JAARYH010000012">
    <property type="protein sequence ID" value="MBC2168186.1"/>
    <property type="molecule type" value="Genomic_DNA"/>
</dbReference>
<dbReference type="EMBL" id="JAARVD010000012">
    <property type="protein sequence ID" value="MBC1798519.1"/>
    <property type="molecule type" value="Genomic_DNA"/>
</dbReference>
<dbReference type="Proteomes" id="UP000541735">
    <property type="component" value="Unassembled WGS sequence"/>
</dbReference>
<accession>A0A099WDY0</accession>
<dbReference type="EMBL" id="JAARRW010000013">
    <property type="protein sequence ID" value="MBC1563731.1"/>
    <property type="molecule type" value="Genomic_DNA"/>
</dbReference>
<dbReference type="EMBL" id="JAARUV010000011">
    <property type="protein sequence ID" value="MBC1780613.1"/>
    <property type="molecule type" value="Genomic_DNA"/>
</dbReference>
<dbReference type="Proteomes" id="UP000532866">
    <property type="component" value="Unassembled WGS sequence"/>
</dbReference>
<evidence type="ECO:0000313" key="19">
    <source>
        <dbReference type="EMBL" id="MBC2285159.1"/>
    </source>
</evidence>
<evidence type="ECO:0000313" key="6">
    <source>
        <dbReference type="EMBL" id="MBC1403160.1"/>
    </source>
</evidence>
<gene>
    <name evidence="2" type="ORF">EP57_03190</name>
    <name evidence="4" type="ORF">HB759_16555</name>
    <name evidence="3" type="ORF">HB811_17310</name>
    <name evidence="6" type="ORF">HB836_16325</name>
    <name evidence="5" type="ORF">HB847_15590</name>
    <name evidence="8" type="ORF">HB902_16775</name>
    <name evidence="9" type="ORF">HB904_18020</name>
    <name evidence="22" type="ORF">HBP98_17495</name>
    <name evidence="10" type="ORF">HCA46_17465</name>
    <name evidence="11" type="ORF">HCA52_16260</name>
    <name evidence="12" type="ORF">HCA55_17405</name>
    <name evidence="13" type="ORF">HCA78_16940</name>
    <name evidence="14" type="ORF">HCB06_17085</name>
    <name evidence="18" type="ORF">HCB25_16675</name>
    <name evidence="15" type="ORF">HCB26_16535</name>
    <name evidence="16" type="ORF">HCB27_17580</name>
    <name evidence="17" type="ORF">HCB35_17720</name>
    <name evidence="19" type="ORF">HCB69_12300</name>
    <name evidence="20" type="ORF">HCC36_11245</name>
    <name evidence="7" type="ORF">HCI99_16705</name>
    <name evidence="21" type="ORF">HCJ81_16710</name>
</gene>
<dbReference type="Proteomes" id="UP000029844">
    <property type="component" value="Unassembled WGS sequence"/>
</dbReference>
<sequence length="101" mass="11384">MAREYTEDDLVYGESWGLVHRGFLADSEIERMKALRDKVMGKHGKAGTTLKPIGRVIIDGEWYDARLKDGYLDIGTPIVVVGIDIGYVLVNEDLKREEDNS</sequence>
<dbReference type="EMBL" id="JAARPL010000017">
    <property type="protein sequence ID" value="MBC1373774.1"/>
    <property type="molecule type" value="Genomic_DNA"/>
</dbReference>
<evidence type="ECO:0000313" key="12">
    <source>
        <dbReference type="EMBL" id="MBC1798519.1"/>
    </source>
</evidence>
<evidence type="ECO:0000313" key="28">
    <source>
        <dbReference type="Proteomes" id="UP000539064"/>
    </source>
</evidence>
<dbReference type="EMBL" id="JAARSH010000019">
    <property type="protein sequence ID" value="MBC1618075.1"/>
    <property type="molecule type" value="Genomic_DNA"/>
</dbReference>
<dbReference type="EMBL" id="JAASTX010000036">
    <property type="protein sequence ID" value="MBC1493464.1"/>
    <property type="molecule type" value="Genomic_DNA"/>
</dbReference>
<evidence type="ECO:0000313" key="30">
    <source>
        <dbReference type="Proteomes" id="UP000541955"/>
    </source>
</evidence>
<evidence type="ECO:0000313" key="41">
    <source>
        <dbReference type="Proteomes" id="UP000574104"/>
    </source>
</evidence>
<evidence type="ECO:0000313" key="32">
    <source>
        <dbReference type="Proteomes" id="UP000543379"/>
    </source>
</evidence>
<dbReference type="Pfam" id="PF01957">
    <property type="entry name" value="NfeD"/>
    <property type="match status" value="1"/>
</dbReference>
<dbReference type="EMBL" id="JAARXI010000016">
    <property type="protein sequence ID" value="MBC2118352.1"/>
    <property type="molecule type" value="Genomic_DNA"/>
</dbReference>
<evidence type="ECO:0000313" key="11">
    <source>
        <dbReference type="EMBL" id="MBC1794981.1"/>
    </source>
</evidence>
<dbReference type="EMBL" id="JNFA01000007">
    <property type="protein sequence ID" value="KGL43227.1"/>
    <property type="molecule type" value="Genomic_DNA"/>
</dbReference>
<protein>
    <recommendedName>
        <fullName evidence="1">NfeD-like C-terminal domain-containing protein</fullName>
    </recommendedName>
</protein>
<evidence type="ECO:0000313" key="9">
    <source>
        <dbReference type="EMBL" id="MBC1618075.1"/>
    </source>
</evidence>
<evidence type="ECO:0000313" key="36">
    <source>
        <dbReference type="Proteomes" id="UP000547643"/>
    </source>
</evidence>
<dbReference type="Proteomes" id="UP000547643">
    <property type="component" value="Unassembled WGS sequence"/>
</dbReference>
<dbReference type="EMBL" id="JAARZT010000020">
    <property type="protein sequence ID" value="MBC2293804.1"/>
    <property type="molecule type" value="Genomic_DNA"/>
</dbReference>
<dbReference type="EMBL" id="JAAROL010000012">
    <property type="protein sequence ID" value="MBC1333558.1"/>
    <property type="molecule type" value="Genomic_DNA"/>
</dbReference>
<dbReference type="Gene3D" id="2.40.50.140">
    <property type="entry name" value="Nucleic acid-binding proteins"/>
    <property type="match status" value="1"/>
</dbReference>
<dbReference type="Proteomes" id="UP000539064">
    <property type="component" value="Unassembled WGS sequence"/>
</dbReference>
<dbReference type="eggNOG" id="COG1030">
    <property type="taxonomic scope" value="Bacteria"/>
</dbReference>
<dbReference type="Proteomes" id="UP000546244">
    <property type="component" value="Unassembled WGS sequence"/>
</dbReference>
<dbReference type="Proteomes" id="UP000591929">
    <property type="component" value="Unassembled WGS sequence"/>
</dbReference>
<evidence type="ECO:0000313" key="3">
    <source>
        <dbReference type="EMBL" id="MBC1318540.1"/>
    </source>
</evidence>
<keyword evidence="23" id="KW-1185">Reference proteome</keyword>
<evidence type="ECO:0000313" key="39">
    <source>
        <dbReference type="Proteomes" id="UP000553016"/>
    </source>
</evidence>
<proteinExistence type="predicted"/>
<dbReference type="Proteomes" id="UP000553016">
    <property type="component" value="Unassembled WGS sequence"/>
</dbReference>
<evidence type="ECO:0000313" key="4">
    <source>
        <dbReference type="EMBL" id="MBC1333558.1"/>
    </source>
</evidence>
<evidence type="ECO:0000313" key="27">
    <source>
        <dbReference type="Proteomes" id="UP000533953"/>
    </source>
</evidence>
<dbReference type="STRING" id="1552123.EP57_03190"/>
<evidence type="ECO:0000313" key="14">
    <source>
        <dbReference type="EMBL" id="MBC2118352.1"/>
    </source>
</evidence>
<evidence type="ECO:0000313" key="37">
    <source>
        <dbReference type="Proteomes" id="UP000548082"/>
    </source>
</evidence>
<evidence type="ECO:0000313" key="18">
    <source>
        <dbReference type="EMBL" id="MBC2245698.1"/>
    </source>
</evidence>
<evidence type="ECO:0000313" key="35">
    <source>
        <dbReference type="Proteomes" id="UP000546806"/>
    </source>
</evidence>
<comment type="caution">
    <text evidence="2">The sequence shown here is derived from an EMBL/GenBank/DDBJ whole genome shotgun (WGS) entry which is preliminary data.</text>
</comment>
<evidence type="ECO:0000313" key="22">
    <source>
        <dbReference type="EMBL" id="MBC2373807.1"/>
    </source>
</evidence>
<name>A0A099WDY0_9LIST</name>
<dbReference type="Proteomes" id="UP000565628">
    <property type="component" value="Unassembled WGS sequence"/>
</dbReference>
<dbReference type="EMBL" id="JAARPT010000014">
    <property type="protein sequence ID" value="MBC1403160.1"/>
    <property type="molecule type" value="Genomic_DNA"/>
</dbReference>
<dbReference type="EMBL" id="JAARWW010000011">
    <property type="protein sequence ID" value="MBC2005463.1"/>
    <property type="molecule type" value="Genomic_DNA"/>
</dbReference>
<evidence type="ECO:0000313" key="26">
    <source>
        <dbReference type="Proteomes" id="UP000532866"/>
    </source>
</evidence>
<dbReference type="Proteomes" id="UP000548082">
    <property type="component" value="Unassembled WGS sequence"/>
</dbReference>
<dbReference type="EMBL" id="JAARZS010000035">
    <property type="protein sequence ID" value="MBC2285159.1"/>
    <property type="molecule type" value="Genomic_DNA"/>
</dbReference>
<dbReference type="Proteomes" id="UP000544413">
    <property type="component" value="Unassembled WGS sequence"/>
</dbReference>
<dbReference type="EMBL" id="JAARZA010000013">
    <property type="protein sequence ID" value="MBC2242315.1"/>
    <property type="molecule type" value="Genomic_DNA"/>
</dbReference>
<dbReference type="EMBL" id="JAASWV010000038">
    <property type="protein sequence ID" value="MBC2312499.1"/>
    <property type="molecule type" value="Genomic_DNA"/>
</dbReference>
<evidence type="ECO:0000313" key="42">
    <source>
        <dbReference type="Proteomes" id="UP000585696"/>
    </source>
</evidence>
<evidence type="ECO:0000313" key="2">
    <source>
        <dbReference type="EMBL" id="KGL43227.1"/>
    </source>
</evidence>
<evidence type="ECO:0000313" key="31">
    <source>
        <dbReference type="Proteomes" id="UP000543005"/>
    </source>
</evidence>
<dbReference type="EMBL" id="JAAROV010000010">
    <property type="protein sequence ID" value="MBC1318540.1"/>
    <property type="molecule type" value="Genomic_DNA"/>
</dbReference>
<dbReference type="Proteomes" id="UP000574104">
    <property type="component" value="Unassembled WGS sequence"/>
</dbReference>
<dbReference type="GeneID" id="58716431"/>
<dbReference type="Proteomes" id="UP000533953">
    <property type="component" value="Unassembled WGS sequence"/>
</dbReference>
<dbReference type="EMBL" id="JAARVG010000022">
    <property type="protein sequence ID" value="MBC1794981.1"/>
    <property type="molecule type" value="Genomic_DNA"/>
</dbReference>
<evidence type="ECO:0000313" key="23">
    <source>
        <dbReference type="Proteomes" id="UP000029844"/>
    </source>
</evidence>
<dbReference type="InterPro" id="IPR012340">
    <property type="entry name" value="NA-bd_OB-fold"/>
</dbReference>
<dbReference type="InterPro" id="IPR002810">
    <property type="entry name" value="NfeD-like_C"/>
</dbReference>
<organism evidence="2 23">
    <name type="scientific">Listeria booriae</name>
    <dbReference type="NCBI Taxonomy" id="1552123"/>
    <lineage>
        <taxon>Bacteria</taxon>
        <taxon>Bacillati</taxon>
        <taxon>Bacillota</taxon>
        <taxon>Bacilli</taxon>
        <taxon>Bacillales</taxon>
        <taxon>Listeriaceae</taxon>
        <taxon>Listeria</taxon>
    </lineage>
</organism>
<evidence type="ECO:0000313" key="29">
    <source>
        <dbReference type="Proteomes" id="UP000541735"/>
    </source>
</evidence>
<evidence type="ECO:0000313" key="13">
    <source>
        <dbReference type="EMBL" id="MBC2005463.1"/>
    </source>
</evidence>
<evidence type="ECO:0000313" key="16">
    <source>
        <dbReference type="EMBL" id="MBC2178441.1"/>
    </source>
</evidence>
<dbReference type="AlphaFoldDB" id="A0A099WDY0"/>